<dbReference type="InterPro" id="IPR013201">
    <property type="entry name" value="Prot_inhib_I29"/>
</dbReference>
<organism evidence="3 4">
    <name type="scientific">Perkinsus olseni</name>
    <name type="common">Perkinsus atlanticus</name>
    <dbReference type="NCBI Taxonomy" id="32597"/>
    <lineage>
        <taxon>Eukaryota</taxon>
        <taxon>Sar</taxon>
        <taxon>Alveolata</taxon>
        <taxon>Perkinsozoa</taxon>
        <taxon>Perkinsea</taxon>
        <taxon>Perkinsida</taxon>
        <taxon>Perkinsidae</taxon>
        <taxon>Perkinsus</taxon>
    </lineage>
</organism>
<protein>
    <recommendedName>
        <fullName evidence="2">Cathepsin propeptide inhibitor domain-containing protein</fullName>
    </recommendedName>
</protein>
<comment type="caution">
    <text evidence="3">The sequence shown here is derived from an EMBL/GenBank/DDBJ whole genome shotgun (WGS) entry which is preliminary data.</text>
</comment>
<evidence type="ECO:0000256" key="1">
    <source>
        <dbReference type="SAM" id="MobiDB-lite"/>
    </source>
</evidence>
<dbReference type="SUPFAM" id="SSF54001">
    <property type="entry name" value="Cysteine proteinases"/>
    <property type="match status" value="1"/>
</dbReference>
<evidence type="ECO:0000313" key="3">
    <source>
        <dbReference type="EMBL" id="KAF4710200.1"/>
    </source>
</evidence>
<dbReference type="AlphaFoldDB" id="A0A7J6QSB2"/>
<feature type="compositionally biased region" description="Polar residues" evidence="1">
    <location>
        <begin position="85"/>
        <end position="101"/>
    </location>
</feature>
<proteinExistence type="predicted"/>
<evidence type="ECO:0000259" key="2">
    <source>
        <dbReference type="Pfam" id="PF08246"/>
    </source>
</evidence>
<dbReference type="InterPro" id="IPR038765">
    <property type="entry name" value="Papain-like_cys_pep_sf"/>
</dbReference>
<dbReference type="Gene3D" id="1.10.287.2250">
    <property type="match status" value="1"/>
</dbReference>
<gene>
    <name evidence="3" type="ORF">FOZ62_031800</name>
</gene>
<feature type="domain" description="Cathepsin propeptide inhibitor" evidence="2">
    <location>
        <begin position="25"/>
        <end position="73"/>
    </location>
</feature>
<dbReference type="Proteomes" id="UP000574390">
    <property type="component" value="Unassembled WGS sequence"/>
</dbReference>
<evidence type="ECO:0000313" key="4">
    <source>
        <dbReference type="Proteomes" id="UP000574390"/>
    </source>
</evidence>
<feature type="region of interest" description="Disordered" evidence="1">
    <location>
        <begin position="85"/>
        <end position="104"/>
    </location>
</feature>
<name>A0A7J6QSB2_PEROL</name>
<reference evidence="3 4" key="1">
    <citation type="submission" date="2020-04" db="EMBL/GenBank/DDBJ databases">
        <title>Perkinsus olseni comparative genomics.</title>
        <authorList>
            <person name="Bogema D.R."/>
        </authorList>
    </citation>
    <scope>NUCLEOTIDE SEQUENCE [LARGE SCALE GENOMIC DNA]</scope>
    <source>
        <strain evidence="3">ATCC PRA-205</strain>
    </source>
</reference>
<dbReference type="EMBL" id="JABANM010028132">
    <property type="protein sequence ID" value="KAF4710200.1"/>
    <property type="molecule type" value="Genomic_DNA"/>
</dbReference>
<dbReference type="Pfam" id="PF08246">
    <property type="entry name" value="Inhibitor_I29"/>
    <property type="match status" value="1"/>
</dbReference>
<accession>A0A7J6QSB2</accession>
<sequence>MVQGVVGESSKANQTYHPAEIEKAFHEFISKYGKRYTTSEQYHVAKDAFAENLRTIESLRPSGEVGLNDYAELALPMYHVSSSAKRGSALPSRNSDVSLTQHEAPENQRRLRIIHWYSLDIGNSTFEIKSFD</sequence>